<dbReference type="InterPro" id="IPR010710">
    <property type="entry name" value="DUF1289"/>
</dbReference>
<dbReference type="STRING" id="1134435.AC731_017140"/>
<gene>
    <name evidence="1" type="ORF">AC731_017140</name>
</gene>
<proteinExistence type="predicted"/>
<accession>A0A127K991</accession>
<evidence type="ECO:0000313" key="2">
    <source>
        <dbReference type="Proteomes" id="UP000036902"/>
    </source>
</evidence>
<evidence type="ECO:0000313" key="1">
    <source>
        <dbReference type="EMBL" id="AMO38517.1"/>
    </source>
</evidence>
<dbReference type="RefSeq" id="WP_048707952.1">
    <property type="nucleotide sequence ID" value="NZ_CP014646.1"/>
</dbReference>
<sequence>MSGDALCVGVCMIDWDSGVCLGCGRTADEINGVPVAPPSDALLPTAGQSAVLPPNVAAQVGEGSD</sequence>
<evidence type="ECO:0008006" key="3">
    <source>
        <dbReference type="Google" id="ProtNLM"/>
    </source>
</evidence>
<reference evidence="2" key="1">
    <citation type="submission" date="2016-03" db="EMBL/GenBank/DDBJ databases">
        <authorList>
            <person name="Ma C."/>
            <person name="Zhou S."/>
            <person name="Yang G."/>
        </authorList>
    </citation>
    <scope>NUCLEOTIDE SEQUENCE [LARGE SCALE GENOMIC DNA]</scope>
    <source>
        <strain evidence="2">SgZ-1</strain>
    </source>
</reference>
<name>A0A127K991_9RHOO</name>
<dbReference type="Pfam" id="PF06945">
    <property type="entry name" value="DUF1289"/>
    <property type="match status" value="1"/>
</dbReference>
<keyword evidence="2" id="KW-1185">Reference proteome</keyword>
<protein>
    <recommendedName>
        <fullName evidence="3">Fe-S oxidoreductase</fullName>
    </recommendedName>
</protein>
<dbReference type="KEGG" id="thu:AC731_017140"/>
<organism evidence="1 2">
    <name type="scientific">Thauera humireducens</name>
    <dbReference type="NCBI Taxonomy" id="1134435"/>
    <lineage>
        <taxon>Bacteria</taxon>
        <taxon>Pseudomonadati</taxon>
        <taxon>Pseudomonadota</taxon>
        <taxon>Betaproteobacteria</taxon>
        <taxon>Rhodocyclales</taxon>
        <taxon>Zoogloeaceae</taxon>
        <taxon>Thauera</taxon>
    </lineage>
</organism>
<dbReference type="EMBL" id="CP014646">
    <property type="protein sequence ID" value="AMO38517.1"/>
    <property type="molecule type" value="Genomic_DNA"/>
</dbReference>
<dbReference type="AlphaFoldDB" id="A0A127K991"/>
<dbReference type="Proteomes" id="UP000036902">
    <property type="component" value="Chromosome"/>
</dbReference>